<protein>
    <recommendedName>
        <fullName evidence="6">Carboxypeptidase regulatory-like domain-containing protein</fullName>
    </recommendedName>
</protein>
<organism evidence="4 5">
    <name type="scientific">Streptomyces liliifuscus</name>
    <dbReference type="NCBI Taxonomy" id="2797636"/>
    <lineage>
        <taxon>Bacteria</taxon>
        <taxon>Bacillati</taxon>
        <taxon>Actinomycetota</taxon>
        <taxon>Actinomycetes</taxon>
        <taxon>Kitasatosporales</taxon>
        <taxon>Streptomycetaceae</taxon>
        <taxon>Streptomyces</taxon>
    </lineage>
</organism>
<feature type="region of interest" description="Disordered" evidence="1">
    <location>
        <begin position="117"/>
        <end position="163"/>
    </location>
</feature>
<dbReference type="EMBL" id="CP066831">
    <property type="protein sequence ID" value="QQM43113.1"/>
    <property type="molecule type" value="Genomic_DNA"/>
</dbReference>
<feature type="compositionally biased region" description="Basic and acidic residues" evidence="1">
    <location>
        <begin position="117"/>
        <end position="132"/>
    </location>
</feature>
<name>A0A7T7KYB0_9ACTN</name>
<reference evidence="4 5" key="1">
    <citation type="submission" date="2020-12" db="EMBL/GenBank/DDBJ databases">
        <title>A novel species.</title>
        <authorList>
            <person name="Li K."/>
        </authorList>
    </citation>
    <scope>NUCLEOTIDE SEQUENCE [LARGE SCALE GENOMIC DNA]</scope>
    <source>
        <strain evidence="4 5">ZYC-3</strain>
    </source>
</reference>
<keyword evidence="2" id="KW-0472">Membrane</keyword>
<evidence type="ECO:0000256" key="1">
    <source>
        <dbReference type="SAM" id="MobiDB-lite"/>
    </source>
</evidence>
<keyword evidence="2" id="KW-0812">Transmembrane</keyword>
<dbReference type="KEGG" id="slf:JEQ17_29345"/>
<feature type="compositionally biased region" description="Low complexity" evidence="1">
    <location>
        <begin position="134"/>
        <end position="147"/>
    </location>
</feature>
<keyword evidence="2" id="KW-1133">Transmembrane helix</keyword>
<dbReference type="Proteomes" id="UP000595636">
    <property type="component" value="Chromosome"/>
</dbReference>
<keyword evidence="3" id="KW-0732">Signal</keyword>
<dbReference type="RefSeq" id="WP_200397952.1">
    <property type="nucleotide sequence ID" value="NZ_CP066831.1"/>
</dbReference>
<feature type="chain" id="PRO_5032734224" description="Carboxypeptidase regulatory-like domain-containing protein" evidence="3">
    <location>
        <begin position="25"/>
        <end position="213"/>
    </location>
</feature>
<evidence type="ECO:0000256" key="2">
    <source>
        <dbReference type="SAM" id="Phobius"/>
    </source>
</evidence>
<evidence type="ECO:0008006" key="6">
    <source>
        <dbReference type="Google" id="ProtNLM"/>
    </source>
</evidence>
<feature type="transmembrane region" description="Helical" evidence="2">
    <location>
        <begin position="183"/>
        <end position="202"/>
    </location>
</feature>
<proteinExistence type="predicted"/>
<keyword evidence="5" id="KW-1185">Reference proteome</keyword>
<dbReference type="AlphaFoldDB" id="A0A7T7KYB0"/>
<gene>
    <name evidence="4" type="ORF">JEQ17_29345</name>
</gene>
<evidence type="ECO:0000256" key="3">
    <source>
        <dbReference type="SAM" id="SignalP"/>
    </source>
</evidence>
<evidence type="ECO:0000313" key="4">
    <source>
        <dbReference type="EMBL" id="QQM43113.1"/>
    </source>
</evidence>
<accession>A0A7T7KYB0</accession>
<feature type="signal peptide" evidence="3">
    <location>
        <begin position="1"/>
        <end position="24"/>
    </location>
</feature>
<evidence type="ECO:0000313" key="5">
    <source>
        <dbReference type="Proteomes" id="UP000595636"/>
    </source>
</evidence>
<sequence length="213" mass="21796">MGSLRLTLCAGVVAAAALAPTAYAADGGVTVTPGSPAPGSDIQLRVKGCAGMSGTAASEAFVADAQLTGKPGVLTGETRVRSTLDPGTYDVKVTCDGFEDKVKGAITVLDKKQREKQQKQEKQEQNEKKEQQEQQEQQGQKDQQEAQPLAPASPVAPVHAGGGGTARLAVVDARSEGPGTRHAVVGLVLAGVAAVAVAVRSARRSRGSTRGTD</sequence>